<dbReference type="PANTHER" id="PTHR48090:SF1">
    <property type="entry name" value="PROPHAGE BACTOPRENOL GLUCOSYL TRANSFERASE HOMOLOG"/>
    <property type="match status" value="1"/>
</dbReference>
<feature type="compositionally biased region" description="Basic and acidic residues" evidence="7">
    <location>
        <begin position="325"/>
        <end position="339"/>
    </location>
</feature>
<feature type="domain" description="Glycosyltransferase 2-like" evidence="9">
    <location>
        <begin position="18"/>
        <end position="146"/>
    </location>
</feature>
<protein>
    <submittedName>
        <fullName evidence="10">Glycosyltransferase involved in cell wall bisynthesis</fullName>
    </submittedName>
</protein>
<dbReference type="InterPro" id="IPR029044">
    <property type="entry name" value="Nucleotide-diphossugar_trans"/>
</dbReference>
<evidence type="ECO:0000256" key="4">
    <source>
        <dbReference type="ARBA" id="ARBA00022692"/>
    </source>
</evidence>
<evidence type="ECO:0000256" key="1">
    <source>
        <dbReference type="ARBA" id="ARBA00004141"/>
    </source>
</evidence>
<keyword evidence="5 8" id="KW-1133">Transmembrane helix</keyword>
<evidence type="ECO:0000256" key="8">
    <source>
        <dbReference type="SAM" id="Phobius"/>
    </source>
</evidence>
<keyword evidence="4 8" id="KW-0812">Transmembrane</keyword>
<feature type="transmembrane region" description="Helical" evidence="8">
    <location>
        <begin position="243"/>
        <end position="265"/>
    </location>
</feature>
<dbReference type="EMBL" id="FUXA01000008">
    <property type="protein sequence ID" value="SJZ74317.1"/>
    <property type="molecule type" value="Genomic_DNA"/>
</dbReference>
<name>A0A1T4N5K0_9FIRM</name>
<comment type="subcellular location">
    <subcellularLocation>
        <location evidence="1">Membrane</location>
        <topology evidence="1">Multi-pass membrane protein</topology>
    </subcellularLocation>
</comment>
<gene>
    <name evidence="10" type="ORF">SAMN02745110_01479</name>
</gene>
<keyword evidence="3 10" id="KW-0808">Transferase</keyword>
<evidence type="ECO:0000313" key="11">
    <source>
        <dbReference type="Proteomes" id="UP000189857"/>
    </source>
</evidence>
<dbReference type="Gene3D" id="3.90.550.10">
    <property type="entry name" value="Spore Coat Polysaccharide Biosynthesis Protein SpsA, Chain A"/>
    <property type="match status" value="1"/>
</dbReference>
<dbReference type="AlphaFoldDB" id="A0A1T4N5K0"/>
<evidence type="ECO:0000313" key="10">
    <source>
        <dbReference type="EMBL" id="SJZ74317.1"/>
    </source>
</evidence>
<dbReference type="InterPro" id="IPR001173">
    <property type="entry name" value="Glyco_trans_2-like"/>
</dbReference>
<keyword evidence="6 8" id="KW-0472">Membrane</keyword>
<sequence length="350" mass="40613">MSENEMTQETKSIRKKVSVLIPCYNEKENVVPMSEAIDNIFKTECTEYDYELLFIDNCSKDGTKELLRGIAEKNKNVKVIFNAKNFGQFNSPYYGILQTTGECTISMCYDFQDPVEMIPRFLEEWEKGAKIVCAIKTTSKENKIMRFFRTCYYKMIKKMSEVEQIEHFTGFGLYDKSFVNVLRDLKDPTPFIRGIVAELGFKRVDIPYEQQRRRAGKTHNNFYSLYDAAMLSFTSYTKGGLRVATFLGFLFAIASMTIGLIYLILKLYYWDRFVAGMAPILIAVCIFSSMQMFFIGFLGEYVMSINKRIMNRPLVIEEERLNFENDKDSKEKTEKENISDKNVSGEGNED</sequence>
<evidence type="ECO:0000256" key="3">
    <source>
        <dbReference type="ARBA" id="ARBA00022679"/>
    </source>
</evidence>
<dbReference type="Pfam" id="PF00535">
    <property type="entry name" value="Glycos_transf_2"/>
    <property type="match status" value="1"/>
</dbReference>
<evidence type="ECO:0000256" key="6">
    <source>
        <dbReference type="ARBA" id="ARBA00023136"/>
    </source>
</evidence>
<keyword evidence="11" id="KW-1185">Reference proteome</keyword>
<reference evidence="10 11" key="1">
    <citation type="submission" date="2017-02" db="EMBL/GenBank/DDBJ databases">
        <authorList>
            <person name="Peterson S.W."/>
        </authorList>
    </citation>
    <scope>NUCLEOTIDE SEQUENCE [LARGE SCALE GENOMIC DNA]</scope>
    <source>
        <strain evidence="10 11">ATCC 17233</strain>
    </source>
</reference>
<dbReference type="CDD" id="cd04187">
    <property type="entry name" value="DPM1_like_bac"/>
    <property type="match status" value="1"/>
</dbReference>
<evidence type="ECO:0000256" key="7">
    <source>
        <dbReference type="SAM" id="MobiDB-lite"/>
    </source>
</evidence>
<dbReference type="InterPro" id="IPR050256">
    <property type="entry name" value="Glycosyltransferase_2"/>
</dbReference>
<evidence type="ECO:0000256" key="2">
    <source>
        <dbReference type="ARBA" id="ARBA00022676"/>
    </source>
</evidence>
<dbReference type="GO" id="GO:0005886">
    <property type="term" value="C:plasma membrane"/>
    <property type="evidence" value="ECO:0007669"/>
    <property type="project" value="TreeGrafter"/>
</dbReference>
<dbReference type="RefSeq" id="WP_242943582.1">
    <property type="nucleotide sequence ID" value="NZ_FUXA01000008.1"/>
</dbReference>
<evidence type="ECO:0000256" key="5">
    <source>
        <dbReference type="ARBA" id="ARBA00022989"/>
    </source>
</evidence>
<proteinExistence type="predicted"/>
<organism evidence="10 11">
    <name type="scientific">Eubacterium ruminantium</name>
    <dbReference type="NCBI Taxonomy" id="42322"/>
    <lineage>
        <taxon>Bacteria</taxon>
        <taxon>Bacillati</taxon>
        <taxon>Bacillota</taxon>
        <taxon>Clostridia</taxon>
        <taxon>Eubacteriales</taxon>
        <taxon>Eubacteriaceae</taxon>
        <taxon>Eubacterium</taxon>
    </lineage>
</organism>
<dbReference type="GO" id="GO:0016757">
    <property type="term" value="F:glycosyltransferase activity"/>
    <property type="evidence" value="ECO:0007669"/>
    <property type="project" value="UniProtKB-KW"/>
</dbReference>
<dbReference type="SUPFAM" id="SSF53448">
    <property type="entry name" value="Nucleotide-diphospho-sugar transferases"/>
    <property type="match status" value="1"/>
</dbReference>
<accession>A0A1T4N5K0</accession>
<feature type="transmembrane region" description="Helical" evidence="8">
    <location>
        <begin position="277"/>
        <end position="302"/>
    </location>
</feature>
<evidence type="ECO:0000259" key="9">
    <source>
        <dbReference type="Pfam" id="PF00535"/>
    </source>
</evidence>
<dbReference type="PANTHER" id="PTHR48090">
    <property type="entry name" value="UNDECAPRENYL-PHOSPHATE 4-DEOXY-4-FORMAMIDO-L-ARABINOSE TRANSFERASE-RELATED"/>
    <property type="match status" value="1"/>
</dbReference>
<feature type="region of interest" description="Disordered" evidence="7">
    <location>
        <begin position="325"/>
        <end position="350"/>
    </location>
</feature>
<dbReference type="Proteomes" id="UP000189857">
    <property type="component" value="Unassembled WGS sequence"/>
</dbReference>
<keyword evidence="2" id="KW-0328">Glycosyltransferase</keyword>